<feature type="domain" description="Rit1 DUSP-like" evidence="1">
    <location>
        <begin position="203"/>
        <end position="309"/>
    </location>
</feature>
<dbReference type="Proteomes" id="UP000013776">
    <property type="component" value="Unassembled WGS sequence"/>
</dbReference>
<evidence type="ECO:0000313" key="3">
    <source>
        <dbReference type="EMBL" id="CCG82858.1"/>
    </source>
</evidence>
<name>R4XAN3_TAPDE</name>
<comment type="caution">
    <text evidence="3">The sequence shown here is derived from an EMBL/GenBank/DDBJ whole genome shotgun (WGS) entry which is preliminary data.</text>
</comment>
<dbReference type="InterPro" id="IPR033421">
    <property type="entry name" value="Rit1_DUSP-like"/>
</dbReference>
<keyword evidence="4" id="KW-1185">Reference proteome</keyword>
<keyword evidence="3" id="KW-0808">Transferase</keyword>
<evidence type="ECO:0000313" key="4">
    <source>
        <dbReference type="Proteomes" id="UP000013776"/>
    </source>
</evidence>
<dbReference type="eggNOG" id="KOG2634">
    <property type="taxonomic scope" value="Eukaryota"/>
</dbReference>
<accession>R4XAN3</accession>
<dbReference type="InterPro" id="IPR007306">
    <property type="entry name" value="Rit1"/>
</dbReference>
<dbReference type="OrthoDB" id="45256at2759"/>
<dbReference type="Pfam" id="PF17184">
    <property type="entry name" value="Rit1_C"/>
    <property type="match status" value="1"/>
</dbReference>
<organism evidence="3 4">
    <name type="scientific">Taphrina deformans (strain PYCC 5710 / ATCC 11124 / CBS 356.35 / IMI 108563 / JCM 9778 / NBRC 8474)</name>
    <name type="common">Peach leaf curl fungus</name>
    <name type="synonym">Lalaria deformans</name>
    <dbReference type="NCBI Taxonomy" id="1097556"/>
    <lineage>
        <taxon>Eukaryota</taxon>
        <taxon>Fungi</taxon>
        <taxon>Dikarya</taxon>
        <taxon>Ascomycota</taxon>
        <taxon>Taphrinomycotina</taxon>
        <taxon>Taphrinomycetes</taxon>
        <taxon>Taphrinales</taxon>
        <taxon>Taphrinaceae</taxon>
        <taxon>Taphrina</taxon>
    </lineage>
</organism>
<dbReference type="PANTHER" id="PTHR31811:SF0">
    <property type="entry name" value="TRNA A64-2'-O-RIBOSYLPHOSPHATE TRANSFERASE"/>
    <property type="match status" value="1"/>
</dbReference>
<proteinExistence type="predicted"/>
<dbReference type="VEuPathDB" id="FungiDB:TAPDE_002670"/>
<dbReference type="GO" id="GO:0005737">
    <property type="term" value="C:cytoplasm"/>
    <property type="evidence" value="ECO:0007669"/>
    <property type="project" value="TreeGrafter"/>
</dbReference>
<reference evidence="3 4" key="1">
    <citation type="journal article" date="2013" name="MBio">
        <title>Genome sequencing of the plant pathogen Taphrina deformans, the causal agent of peach leaf curl.</title>
        <authorList>
            <person name="Cisse O.H."/>
            <person name="Almeida J.M.G.C.F."/>
            <person name="Fonseca A."/>
            <person name="Kumar A.A."/>
            <person name="Salojaervi J."/>
            <person name="Overmyer K."/>
            <person name="Hauser P.M."/>
            <person name="Pagni M."/>
        </authorList>
    </citation>
    <scope>NUCLEOTIDE SEQUENCE [LARGE SCALE GENOMIC DNA]</scope>
    <source>
        <strain evidence="4">PYCC 5710 / ATCC 11124 / CBS 356.35 / IMI 108563 / JCM 9778 / NBRC 8474</strain>
    </source>
</reference>
<gene>
    <name evidence="3" type="ORF">TAPDE_002670</name>
</gene>
<sequence length="328" mass="37452">MLDKDWNESQLALHTPLQMVSKVEKHQITAQLQSWVHSLLATGVDRDILAQLNKPLRPIWITPESSLSYDYNRFEDADFYPLILVTASRCVPDGVERQRGFVYVQGAADDEEMWSGGLKPESFWAAPEQYLHFDPASFGQSSLKLRNISEDANKTRDIESDRIIRVRRTSIYLSNQVRVQDLQHYNIIDLSLIAQLNAERPRYRHFPIEDGKRGISGLCKAFAAMENEVDIEESEQLRLLITDDQNCQTKAAVIALLILALYYDAEDTIQKRGTRINKDIVKNRLVTLVNCRPGLNPSRAALKSLNEYLMSDLYKPLPREVSSSATQD</sequence>
<dbReference type="AlphaFoldDB" id="R4XAN3"/>
<feature type="domain" description="Rit1 N-terminal" evidence="2">
    <location>
        <begin position="7"/>
        <end position="136"/>
    </location>
</feature>
<dbReference type="PANTHER" id="PTHR31811">
    <property type="entry name" value="TRNA A64-2'-O-RIBOSYLPHOSPHATE TRANSFERASE"/>
    <property type="match status" value="1"/>
</dbReference>
<evidence type="ECO:0000259" key="2">
    <source>
        <dbReference type="Pfam" id="PF17184"/>
    </source>
</evidence>
<dbReference type="GO" id="GO:0019988">
    <property type="term" value="P:charged-tRNA amino acid modification"/>
    <property type="evidence" value="ECO:0007669"/>
    <property type="project" value="InterPro"/>
</dbReference>
<dbReference type="InterPro" id="IPR033449">
    <property type="entry name" value="Rit1_N"/>
</dbReference>
<evidence type="ECO:0000259" key="1">
    <source>
        <dbReference type="Pfam" id="PF04179"/>
    </source>
</evidence>
<dbReference type="EMBL" id="CAHR02000105">
    <property type="protein sequence ID" value="CCG82858.1"/>
    <property type="molecule type" value="Genomic_DNA"/>
</dbReference>
<dbReference type="Pfam" id="PF04179">
    <property type="entry name" value="Init_tRNA_PT"/>
    <property type="match status" value="1"/>
</dbReference>
<protein>
    <submittedName>
        <fullName evidence="3">Initiator methionine tRNA 2'-O-ribosyl phosphate transferase</fullName>
    </submittedName>
</protein>
<dbReference type="STRING" id="1097556.R4XAN3"/>
<dbReference type="GO" id="GO:0043399">
    <property type="term" value="F:tRNA adenosine(64)-2'-O-ribosylphosphate transferase activity"/>
    <property type="evidence" value="ECO:0007669"/>
    <property type="project" value="InterPro"/>
</dbReference>